<organism evidence="2 3">
    <name type="scientific">Pseudodesulfovibrio portus</name>
    <dbReference type="NCBI Taxonomy" id="231439"/>
    <lineage>
        <taxon>Bacteria</taxon>
        <taxon>Pseudomonadati</taxon>
        <taxon>Thermodesulfobacteriota</taxon>
        <taxon>Desulfovibrionia</taxon>
        <taxon>Desulfovibrionales</taxon>
        <taxon>Desulfovibrionaceae</taxon>
    </lineage>
</organism>
<dbReference type="InterPro" id="IPR011051">
    <property type="entry name" value="RmlC_Cupin_sf"/>
</dbReference>
<dbReference type="EMBL" id="AP026708">
    <property type="protein sequence ID" value="BDQ34403.1"/>
    <property type="molecule type" value="Genomic_DNA"/>
</dbReference>
<reference evidence="2" key="1">
    <citation type="submission" date="2022-08" db="EMBL/GenBank/DDBJ databases">
        <title>Genome Sequence of the sulphate-reducing bacterium, Pseudodesulfovibrio portus JCM14722.</title>
        <authorList>
            <person name="Kondo R."/>
            <person name="Kataoka T."/>
        </authorList>
    </citation>
    <scope>NUCLEOTIDE SEQUENCE</scope>
    <source>
        <strain evidence="2">JCM 14722</strain>
    </source>
</reference>
<dbReference type="Proteomes" id="UP001061361">
    <property type="component" value="Chromosome"/>
</dbReference>
<dbReference type="InterPro" id="IPR014710">
    <property type="entry name" value="RmlC-like_jellyroll"/>
</dbReference>
<gene>
    <name evidence="2" type="ORF">JCM14722_19450</name>
</gene>
<dbReference type="SUPFAM" id="SSF51182">
    <property type="entry name" value="RmlC-like cupins"/>
    <property type="match status" value="1"/>
</dbReference>
<name>A0ABM8ASV3_9BACT</name>
<dbReference type="RefSeq" id="WP_264981311.1">
    <property type="nucleotide sequence ID" value="NZ_AP026708.1"/>
</dbReference>
<dbReference type="Pfam" id="PF19480">
    <property type="entry name" value="DUF6016"/>
    <property type="match status" value="1"/>
</dbReference>
<proteinExistence type="predicted"/>
<evidence type="ECO:0000259" key="1">
    <source>
        <dbReference type="Pfam" id="PF19480"/>
    </source>
</evidence>
<accession>A0ABM8ASV3</accession>
<dbReference type="Gene3D" id="2.60.120.10">
    <property type="entry name" value="Jelly Rolls"/>
    <property type="match status" value="1"/>
</dbReference>
<protein>
    <recommendedName>
        <fullName evidence="1">Cupin fold metalloprotein WbuC cupin domain-containing protein</fullName>
    </recommendedName>
</protein>
<feature type="domain" description="Cupin fold metalloprotein WbuC cupin" evidence="1">
    <location>
        <begin position="24"/>
        <end position="103"/>
    </location>
</feature>
<evidence type="ECO:0000313" key="3">
    <source>
        <dbReference type="Proteomes" id="UP001061361"/>
    </source>
</evidence>
<dbReference type="InterPro" id="IPR027565">
    <property type="entry name" value="Cupin_WbuC"/>
</dbReference>
<sequence>MTEEQSFPVALDAPDADVAPMTLKMVGQLLAMSRESPRLRMLQKIHKSHDSGVQRMFNALQPGTYIMPHRHLHPRKEETVMVVAGSLLFVEFSDQGVVTNTLLLQPGTENFGVDVAPHVYHTYIPLKPDTLMFEIKDGPYSATDDKDVPGWAPREGAPEAEPYLLNLIKDLAERANTAAEEAKAAEAAGTAE</sequence>
<dbReference type="CDD" id="cd07005">
    <property type="entry name" value="cupin_WbuC-like"/>
    <property type="match status" value="1"/>
</dbReference>
<dbReference type="NCBIfam" id="TIGR04366">
    <property type="entry name" value="cupin_WbuC"/>
    <property type="match status" value="1"/>
</dbReference>
<keyword evidence="3" id="KW-1185">Reference proteome</keyword>
<evidence type="ECO:0000313" key="2">
    <source>
        <dbReference type="EMBL" id="BDQ34403.1"/>
    </source>
</evidence>
<dbReference type="InterPro" id="IPR046058">
    <property type="entry name" value="WbuC_cupin"/>
</dbReference>